<dbReference type="RefSeq" id="WP_104420745.1">
    <property type="nucleotide sequence ID" value="NZ_PTJC01000006.1"/>
</dbReference>
<dbReference type="InterPro" id="IPR000601">
    <property type="entry name" value="PKD_dom"/>
</dbReference>
<dbReference type="EMBL" id="PTJC01000006">
    <property type="protein sequence ID" value="PPK86301.1"/>
    <property type="molecule type" value="Genomic_DNA"/>
</dbReference>
<reference evidence="2 3" key="1">
    <citation type="submission" date="2018-02" db="EMBL/GenBank/DDBJ databases">
        <title>Genomic Encyclopedia of Archaeal and Bacterial Type Strains, Phase II (KMG-II): from individual species to whole genera.</title>
        <authorList>
            <person name="Goeker M."/>
        </authorList>
    </citation>
    <scope>NUCLEOTIDE SEQUENCE [LARGE SCALE GENOMIC DNA]</scope>
    <source>
        <strain evidence="2 3">DSM 29526</strain>
    </source>
</reference>
<accession>A0A2S6I5E0</accession>
<dbReference type="Proteomes" id="UP000237662">
    <property type="component" value="Unassembled WGS sequence"/>
</dbReference>
<evidence type="ECO:0000313" key="2">
    <source>
        <dbReference type="EMBL" id="PPK86301.1"/>
    </source>
</evidence>
<dbReference type="OrthoDB" id="7794186at2"/>
<dbReference type="Gene3D" id="2.60.40.10">
    <property type="entry name" value="Immunoglobulins"/>
    <property type="match status" value="1"/>
</dbReference>
<dbReference type="InterPro" id="IPR026341">
    <property type="entry name" value="T9SS_type_B"/>
</dbReference>
<proteinExistence type="predicted"/>
<dbReference type="CDD" id="cd00146">
    <property type="entry name" value="PKD"/>
    <property type="match status" value="1"/>
</dbReference>
<dbReference type="Pfam" id="PF13585">
    <property type="entry name" value="CHU_C"/>
    <property type="match status" value="1"/>
</dbReference>
<evidence type="ECO:0000259" key="1">
    <source>
        <dbReference type="PROSITE" id="PS50093"/>
    </source>
</evidence>
<name>A0A2S6I5E0_9BACT</name>
<dbReference type="InterPro" id="IPR013783">
    <property type="entry name" value="Ig-like_fold"/>
</dbReference>
<dbReference type="AlphaFoldDB" id="A0A2S6I5E0"/>
<dbReference type="PROSITE" id="PS50093">
    <property type="entry name" value="PKD"/>
    <property type="match status" value="2"/>
</dbReference>
<comment type="caution">
    <text evidence="2">The sequence shown here is derived from an EMBL/GenBank/DDBJ whole genome shotgun (WGS) entry which is preliminary data.</text>
</comment>
<organism evidence="2 3">
    <name type="scientific">Neolewinella xylanilytica</name>
    <dbReference type="NCBI Taxonomy" id="1514080"/>
    <lineage>
        <taxon>Bacteria</taxon>
        <taxon>Pseudomonadati</taxon>
        <taxon>Bacteroidota</taxon>
        <taxon>Saprospiria</taxon>
        <taxon>Saprospirales</taxon>
        <taxon>Lewinellaceae</taxon>
        <taxon>Neolewinella</taxon>
    </lineage>
</organism>
<keyword evidence="3" id="KW-1185">Reference proteome</keyword>
<dbReference type="InterPro" id="IPR035986">
    <property type="entry name" value="PKD_dom_sf"/>
</dbReference>
<dbReference type="SUPFAM" id="SSF49299">
    <property type="entry name" value="PKD domain"/>
    <property type="match status" value="2"/>
</dbReference>
<dbReference type="SMART" id="SM00089">
    <property type="entry name" value="PKD"/>
    <property type="match status" value="2"/>
</dbReference>
<gene>
    <name evidence="2" type="ORF">CLV84_3224</name>
</gene>
<dbReference type="NCBIfam" id="TIGR04131">
    <property type="entry name" value="Bac_Flav_CTERM"/>
    <property type="match status" value="1"/>
</dbReference>
<dbReference type="InterPro" id="IPR022409">
    <property type="entry name" value="PKD/Chitinase_dom"/>
</dbReference>
<evidence type="ECO:0000313" key="3">
    <source>
        <dbReference type="Proteomes" id="UP000237662"/>
    </source>
</evidence>
<feature type="domain" description="PKD" evidence="1">
    <location>
        <begin position="1005"/>
        <end position="1056"/>
    </location>
</feature>
<dbReference type="Pfam" id="PF18911">
    <property type="entry name" value="PKD_4"/>
    <property type="match status" value="1"/>
</dbReference>
<sequence length="1237" mass="134379">MSNFTKLLLLITLGLTTLDLSGQTSCGQDEPFLLPPTSTFCADSDGFVTVSFKIYNNGDPGTYRVNFPDGTDTVYLGVVNTVTVEKRFLFNCQSPPGKPAPPRAGALYYEYSGALTVVREDCVDERGDNQKGTYDFRVVPNPINEITYSDVKCVEAPFEVNFNAKLCSEELAESFQWYVDGVMVDGATNPSLRHVFDTPGTHTVAIEVETFKGCAVYRRNQGFTIDASPVVTVSYTLDSTQLCNDDIQIIPNNQYKYANKYQWSTTSPGVTFSDASAPNPVINISNDKAGLRTITVEASNGVCSGVKKTITVETQRGQQIDMPEEIITCTGYVLQLCEYLNYTPTPESISWSANKPGVHFSDPNAACPTVTFDTDDEYLLMASGFDACGERYDIPVDVRVRDGARLQIDFSSIDTLCTVDPAINLLDYIVPAENVSRITGNGVVNNIFDPSAVAGTTPLTVIDSCGAAYEVSIYVIPQEVYNGIDPTICQGDTVDLAGGQPGTYSGTGVKDGVFYSDGLSVGTYRIAFSSLTYCGGEDTVSITVQEYPRADFVVLGDSCAPGALGSIYAGLDPLFVESRSTARSLCFSVLETGQQACGREKAKFVFATAGVYTLQQVVAFPGGGCSDTLRKVIEVIMPPVIDHGFVMDSTSCDSLQIDFAAGIHHPGVTYDWKFSNLDFSADSTPHLELLRPLAPEVLGVKIAVENACYVSEDTFGVALPQRFRVSFSVLNDNNTICSDDTVFLANTSVNAHNYRVTFPDGRQQTQLPRSLVLQNFGTTVLSYPIRLEGSNTSCPDEVAYDTVHVLPITTEAAFGLAYDNVCSSGAIELTNASTPGALTFVDWGDGSSPQYIDDLETLTHRYQTDKDRTFKISLAAQLCGIDTFRRNVTVRPSPDASFDVTAAEANCVGREMIFQSTAAQKPHSYTWDFGDGTGSSRFSDTHRYANTGTYRVYAKAVSRNGCSAVDSLDLTIGDYDGPAWDVTTPASVCEDALFGLDLRAPQTGWTIDYGNGLVSQSPIDQPYSKAGKYTLKLRATSANGCSRDSSAVVAVQTGFEAKIQTESARTIVELGDELDLDVHITPPRNITELAWTGDSIYNRFSPFTTALPINDGFYTIHLTDTNGCTASDSIRVIVNKDYEERVFVPNIFSPNGDGYNDRFGFEVKSHTVERVKYLRVISRYGAVVYECQDCQASSSGEGWDGTVAGRPVEQSVYIWAAEVEFIDGSSQLFTGDVTLLR</sequence>
<protein>
    <submittedName>
        <fullName evidence="2">Gliding motility-associated-like protein</fullName>
    </submittedName>
</protein>
<feature type="domain" description="PKD" evidence="1">
    <location>
        <begin position="908"/>
        <end position="972"/>
    </location>
</feature>